<reference evidence="2" key="1">
    <citation type="submission" date="2016-10" db="EMBL/GenBank/DDBJ databases">
        <title>Genome sequence of Streptomyces malaysiense MUSC 136.</title>
        <authorList>
            <person name="Lee L.-H."/>
            <person name="Ser H.-L."/>
        </authorList>
    </citation>
    <scope>NUCLEOTIDE SEQUENCE [LARGE SCALE GENOMIC DNA]</scope>
    <source>
        <strain evidence="2">MUSC 136</strain>
    </source>
</reference>
<sequence>MADVPPRWAAAPDPADDPAGHTRTRQPSAEAMASIALPRRRVPADRLRGRDGLVAELTAAAAGPGGDRDRPGVWLLSGMGGSGKTTIALETAHRLADASTRVWWVSGADDGELISALRAVAFAAGARLSDFGRAHPADVLWNRLDALTTPWLLVLDNVDDPAVLSSGAPTARGTGWLREPAHHWGMVLVTSRESREERWGTWVRGADVGLLSSEDGARMLLDVAPQAGTAQEARTLADHLGGLPLALDLAGSYLARALESTWPSPSVPDTFPAYRASLDARLADMASDPDRDLEPHERTRRALVSTWELSLDHLHGQGIGLARPLLRLLCAFGPAPLPYLELLDPELLARSALFEDPRLPRLEEALNGLAGMRLVTIERTREGEGTRGAGRRRQVTIHPMVRAAGRAHPDFTARATDMLALVADLLLGVTGPLRLADPADWPVWRVIAPHCGAARVLFLSCESRLGEDIDPSLVAAATEPSVGVAQYHNIVGMYGEAIAELDAVCSLRARLLGDTHPATIVARLHLAWALRDNGDLTEADRLYQEVALAASEALPPGHPCLLSVRTGRGRVLRELGRYQEAEEELLTALDMRRRDARAAPLGILRIRHALAMLAHRRGRYEEAVAELTDVRRQIRALVSEGHPDVPAAEVHLDALAVEVSLVRALRDAGYAAQAAATAENVVLEYGRVLAPDHPHLLLARHERARILRDQESDCRLLERARDEFTDIWKTNERRLGADHPDVIATRHELGTVWHLLGRPDLAAEHFRAALEAGRRRLGEDHPDVLVSARNLADVLSGPRPRSAEGETVMDDEHDDRNPPPSAPDPASVTLSSALSTEHDDVDPPAHSARSMDRFIHPRMSRGGVNPGDGGYSRARPAPSPVVPKQNPPSHTYRPAADRPPERPSGSAFPSTTDLRALATGLEHPDLVEQLRTRQRGTRLLALRAVLSHADLLGSGEPGRLPLPPQVRAVLLRADRADPEAVTTVLLHPSVGRWLSKTLRNRGPAPGGSPGPRPTEDDLPHLHAVAAAAAIRAGVDFTLPVPVRDGFAVLPALGTADLRPTDSVTAHITASAGRAEITCGGTTVRLPRPEGSVSSGWIPVENVHTSVGFRSFDLVLDDMDPYRETDGPVPPSRLSPPESDRWKQLTGEAQKLLAAIGTRRATAMAVALTTLTPRPAEPGGVMTSISGSDAFGGIVLSSPPDAVELAATLVHEYRHMLLNSVLDAVDLFEEEEDEQRDGALYYAPWRDDPRSLHGLFHGVFAFFGVVDFWRGLGRHTEGETLRRSQFQSAYWRRQASDAHTTLLRVPRLTASGTLFATMMTQASNGWTEADPLPENVAALAEEAVLAHRVRWRLHHLRPDPAAVAELAEAWLSGEPRPRSSEPRVPVAVCPDPDVPSLNEHTMLLCRAACEPGTQREHPLPADPWARLLVTIRRRAAHEADEEAAMRSLSHGPEVVRAVHDRVAALTNTAPDPAALAAWAGTGDDRDHRLLPVMDFGRRSDRERSSDR</sequence>
<dbReference type="InterPro" id="IPR011990">
    <property type="entry name" value="TPR-like_helical_dom_sf"/>
</dbReference>
<dbReference type="PANTHER" id="PTHR46082">
    <property type="entry name" value="ATP/GTP-BINDING PROTEIN-RELATED"/>
    <property type="match status" value="1"/>
</dbReference>
<dbReference type="InterPro" id="IPR011717">
    <property type="entry name" value="TPR-4"/>
</dbReference>
<accession>A0A1J4PZC2</accession>
<evidence type="ECO:0008006" key="4">
    <source>
        <dbReference type="Google" id="ProtNLM"/>
    </source>
</evidence>
<dbReference type="SUPFAM" id="SSF48452">
    <property type="entry name" value="TPR-like"/>
    <property type="match status" value="2"/>
</dbReference>
<gene>
    <name evidence="2" type="ORF">VT52_021565</name>
</gene>
<dbReference type="Pfam" id="PF13424">
    <property type="entry name" value="TPR_12"/>
    <property type="match status" value="2"/>
</dbReference>
<dbReference type="NCBIfam" id="TIGR04267">
    <property type="entry name" value="mod_HExxH"/>
    <property type="match status" value="1"/>
</dbReference>
<dbReference type="GO" id="GO:0042802">
    <property type="term" value="F:identical protein binding"/>
    <property type="evidence" value="ECO:0007669"/>
    <property type="project" value="InterPro"/>
</dbReference>
<dbReference type="SUPFAM" id="SSF52540">
    <property type="entry name" value="P-loop containing nucleoside triphosphate hydrolases"/>
    <property type="match status" value="1"/>
</dbReference>
<dbReference type="PANTHER" id="PTHR46082:SF6">
    <property type="entry name" value="AAA+ ATPASE DOMAIN-CONTAINING PROTEIN-RELATED"/>
    <property type="match status" value="1"/>
</dbReference>
<evidence type="ECO:0000313" key="2">
    <source>
        <dbReference type="EMBL" id="OIK25462.1"/>
    </source>
</evidence>
<evidence type="ECO:0000256" key="1">
    <source>
        <dbReference type="SAM" id="MobiDB-lite"/>
    </source>
</evidence>
<dbReference type="Gene3D" id="3.40.50.300">
    <property type="entry name" value="P-loop containing nucleotide triphosphate hydrolases"/>
    <property type="match status" value="1"/>
</dbReference>
<feature type="compositionally biased region" description="Basic and acidic residues" evidence="1">
    <location>
        <begin position="836"/>
        <end position="855"/>
    </location>
</feature>
<dbReference type="InterPro" id="IPR019734">
    <property type="entry name" value="TPR_rpt"/>
</dbReference>
<dbReference type="InterPro" id="IPR026337">
    <property type="entry name" value="AKG_HExxH"/>
</dbReference>
<keyword evidence="3" id="KW-1185">Reference proteome</keyword>
<comment type="caution">
    <text evidence="2">The sequence shown here is derived from an EMBL/GenBank/DDBJ whole genome shotgun (WGS) entry which is preliminary data.</text>
</comment>
<dbReference type="Gene3D" id="1.25.40.10">
    <property type="entry name" value="Tetratricopeptide repeat domain"/>
    <property type="match status" value="2"/>
</dbReference>
<dbReference type="InterPro" id="IPR053137">
    <property type="entry name" value="NLR-like"/>
</dbReference>
<feature type="region of interest" description="Disordered" evidence="1">
    <location>
        <begin position="1"/>
        <end position="36"/>
    </location>
</feature>
<feature type="region of interest" description="Disordered" evidence="1">
    <location>
        <begin position="789"/>
        <end position="911"/>
    </location>
</feature>
<dbReference type="Proteomes" id="UP000034838">
    <property type="component" value="Unassembled WGS sequence"/>
</dbReference>
<dbReference type="SMART" id="SM00028">
    <property type="entry name" value="TPR"/>
    <property type="match status" value="3"/>
</dbReference>
<dbReference type="InterPro" id="IPR027417">
    <property type="entry name" value="P-loop_NTPase"/>
</dbReference>
<dbReference type="Pfam" id="PF07721">
    <property type="entry name" value="TPR_4"/>
    <property type="match status" value="1"/>
</dbReference>
<name>A0A1J4PZC2_9ACTN</name>
<dbReference type="EMBL" id="LBDA02000052">
    <property type="protein sequence ID" value="OIK25462.1"/>
    <property type="molecule type" value="Genomic_DNA"/>
</dbReference>
<organism evidence="2 3">
    <name type="scientific">Streptomyces malaysiense</name>
    <dbReference type="NCBI Taxonomy" id="1428626"/>
    <lineage>
        <taxon>Bacteria</taxon>
        <taxon>Bacillati</taxon>
        <taxon>Actinomycetota</taxon>
        <taxon>Actinomycetes</taxon>
        <taxon>Kitasatosporales</taxon>
        <taxon>Streptomycetaceae</taxon>
        <taxon>Streptomyces</taxon>
    </lineage>
</organism>
<feature type="compositionally biased region" description="Low complexity" evidence="1">
    <location>
        <begin position="1"/>
        <end position="13"/>
    </location>
</feature>
<feature type="region of interest" description="Disordered" evidence="1">
    <location>
        <begin position="996"/>
        <end position="1018"/>
    </location>
</feature>
<dbReference type="PRINTS" id="PR00364">
    <property type="entry name" value="DISEASERSIST"/>
</dbReference>
<protein>
    <recommendedName>
        <fullName evidence="4">Tetratricopeptide repeat protein</fullName>
    </recommendedName>
</protein>
<proteinExistence type="predicted"/>
<evidence type="ECO:0000313" key="3">
    <source>
        <dbReference type="Proteomes" id="UP000034838"/>
    </source>
</evidence>